<reference evidence="6" key="2">
    <citation type="submission" date="2021-08" db="EMBL/GenBank/DDBJ databases">
        <authorList>
            <person name="Dalcin Martins P."/>
        </authorList>
    </citation>
    <scope>NUCLEOTIDE SEQUENCE</scope>
    <source>
        <strain evidence="6">MAG_39</strain>
    </source>
</reference>
<dbReference type="GO" id="GO:0005829">
    <property type="term" value="C:cytosol"/>
    <property type="evidence" value="ECO:0007669"/>
    <property type="project" value="TreeGrafter"/>
</dbReference>
<dbReference type="InterPro" id="IPR003736">
    <property type="entry name" value="PAAI_dom"/>
</dbReference>
<comment type="similarity">
    <text evidence="1">Belongs to the acyl coenzyme A hydrolase family.</text>
</comment>
<dbReference type="SUPFAM" id="SSF54637">
    <property type="entry name" value="Thioesterase/thiol ester dehydrase-isomerase"/>
    <property type="match status" value="1"/>
</dbReference>
<dbReference type="EMBL" id="JAIOIV010000132">
    <property type="protein sequence ID" value="MBZ0157979.1"/>
    <property type="molecule type" value="Genomic_DNA"/>
</dbReference>
<evidence type="ECO:0000256" key="1">
    <source>
        <dbReference type="ARBA" id="ARBA00010458"/>
    </source>
</evidence>
<dbReference type="InterPro" id="IPR006683">
    <property type="entry name" value="Thioestr_dom"/>
</dbReference>
<evidence type="ECO:0000256" key="2">
    <source>
        <dbReference type="ARBA" id="ARBA00022801"/>
    </source>
</evidence>
<evidence type="ECO:0000313" key="6">
    <source>
        <dbReference type="EMBL" id="MBZ0157979.1"/>
    </source>
</evidence>
<feature type="domain" description="HotDog ACOT-type" evidence="5">
    <location>
        <begin position="7"/>
        <end position="106"/>
    </location>
</feature>
<feature type="region of interest" description="Disordered" evidence="4">
    <location>
        <begin position="1"/>
        <end position="24"/>
    </location>
</feature>
<dbReference type="PANTHER" id="PTHR11049:SF16">
    <property type="entry name" value="PROTEIN VDLD"/>
    <property type="match status" value="1"/>
</dbReference>
<proteinExistence type="inferred from homology"/>
<dbReference type="Proteomes" id="UP000705867">
    <property type="component" value="Unassembled WGS sequence"/>
</dbReference>
<evidence type="ECO:0000256" key="3">
    <source>
        <dbReference type="PROSITE-ProRule" id="PRU01106"/>
    </source>
</evidence>
<evidence type="ECO:0000256" key="4">
    <source>
        <dbReference type="SAM" id="MobiDB-lite"/>
    </source>
</evidence>
<dbReference type="PANTHER" id="PTHR11049">
    <property type="entry name" value="ACYL COENZYME A THIOESTER HYDROLASE"/>
    <property type="match status" value="1"/>
</dbReference>
<dbReference type="Pfam" id="PF03061">
    <property type="entry name" value="4HBT"/>
    <property type="match status" value="1"/>
</dbReference>
<accession>A0A953SHM8</accession>
<dbReference type="CDD" id="cd03442">
    <property type="entry name" value="BFIT_BACH"/>
    <property type="match status" value="1"/>
</dbReference>
<reference evidence="6" key="1">
    <citation type="journal article" date="2021" name="bioRxiv">
        <title>Unraveling nitrogen, sulfur and carbon metabolic pathways and microbial community transcriptional responses to substrate deprivation and toxicity stresses in a bioreactor mimicking anoxic brackish coastal sediment conditions.</title>
        <authorList>
            <person name="Martins P.D."/>
            <person name="Echeveste M.J."/>
            <person name="Arshad A."/>
            <person name="Kurth J."/>
            <person name="Ouboter H."/>
            <person name="Jetten M.S.M."/>
            <person name="Welte C.U."/>
        </authorList>
    </citation>
    <scope>NUCLEOTIDE SEQUENCE</scope>
    <source>
        <strain evidence="6">MAG_39</strain>
    </source>
</reference>
<evidence type="ECO:0000259" key="5">
    <source>
        <dbReference type="PROSITE" id="PS51770"/>
    </source>
</evidence>
<gene>
    <name evidence="6" type="ORF">K8I29_17420</name>
</gene>
<dbReference type="PROSITE" id="PS51770">
    <property type="entry name" value="HOTDOG_ACOT"/>
    <property type="match status" value="1"/>
</dbReference>
<dbReference type="InterPro" id="IPR033120">
    <property type="entry name" value="HOTDOG_ACOT"/>
</dbReference>
<organism evidence="6 7">
    <name type="scientific">Candidatus Nitrobium versatile</name>
    <dbReference type="NCBI Taxonomy" id="2884831"/>
    <lineage>
        <taxon>Bacteria</taxon>
        <taxon>Pseudomonadati</taxon>
        <taxon>Nitrospirota</taxon>
        <taxon>Nitrospiria</taxon>
        <taxon>Nitrospirales</taxon>
        <taxon>Nitrospiraceae</taxon>
        <taxon>Candidatus Nitrobium</taxon>
    </lineage>
</organism>
<dbReference type="InterPro" id="IPR029069">
    <property type="entry name" value="HotDog_dom_sf"/>
</dbReference>
<name>A0A953SHM8_9BACT</name>
<evidence type="ECO:0000313" key="7">
    <source>
        <dbReference type="Proteomes" id="UP000705867"/>
    </source>
</evidence>
<dbReference type="AlphaFoldDB" id="A0A953SHM8"/>
<keyword evidence="2 3" id="KW-0378">Hydrolase</keyword>
<dbReference type="NCBIfam" id="TIGR00369">
    <property type="entry name" value="unchar_dom_1"/>
    <property type="match status" value="1"/>
</dbReference>
<dbReference type="Gene3D" id="3.10.129.10">
    <property type="entry name" value="Hotdog Thioesterase"/>
    <property type="match status" value="1"/>
</dbReference>
<sequence length="106" mass="11293">MEGKRVRDSSVTIAQVMDPQDANPAGNVHGGVIMKLIDTAAAVVASRHSRSHTVTASIDRLDFHHPVHVGDLLFFYASLNLVGRTSMEVGARVEAESIITGTVALT</sequence>
<dbReference type="GO" id="GO:0006637">
    <property type="term" value="P:acyl-CoA metabolic process"/>
    <property type="evidence" value="ECO:0007669"/>
    <property type="project" value="TreeGrafter"/>
</dbReference>
<comment type="caution">
    <text evidence="6">The sequence shown here is derived from an EMBL/GenBank/DDBJ whole genome shotgun (WGS) entry which is preliminary data.</text>
</comment>
<dbReference type="GO" id="GO:0052816">
    <property type="term" value="F:long-chain fatty acyl-CoA hydrolase activity"/>
    <property type="evidence" value="ECO:0007669"/>
    <property type="project" value="TreeGrafter"/>
</dbReference>
<dbReference type="InterPro" id="IPR040170">
    <property type="entry name" value="Cytosol_ACT"/>
</dbReference>
<protein>
    <submittedName>
        <fullName evidence="6">Acyl-CoA thioesterase</fullName>
    </submittedName>
</protein>